<organism evidence="3 4">
    <name type="scientific">Acrobeloides nanus</name>
    <dbReference type="NCBI Taxonomy" id="290746"/>
    <lineage>
        <taxon>Eukaryota</taxon>
        <taxon>Metazoa</taxon>
        <taxon>Ecdysozoa</taxon>
        <taxon>Nematoda</taxon>
        <taxon>Chromadorea</taxon>
        <taxon>Rhabditida</taxon>
        <taxon>Tylenchina</taxon>
        <taxon>Cephalobomorpha</taxon>
        <taxon>Cephaloboidea</taxon>
        <taxon>Cephalobidae</taxon>
        <taxon>Acrobeloides</taxon>
    </lineage>
</organism>
<reference evidence="4" key="1">
    <citation type="submission" date="2022-11" db="UniProtKB">
        <authorList>
            <consortium name="WormBaseParasite"/>
        </authorList>
    </citation>
    <scope>IDENTIFICATION</scope>
</reference>
<accession>A0A914C8A9</accession>
<feature type="domain" description="WH2" evidence="2">
    <location>
        <begin position="68"/>
        <end position="85"/>
    </location>
</feature>
<protein>
    <submittedName>
        <fullName evidence="4">WH2 domain-containing protein</fullName>
    </submittedName>
</protein>
<evidence type="ECO:0000259" key="2">
    <source>
        <dbReference type="PROSITE" id="PS51082"/>
    </source>
</evidence>
<proteinExistence type="predicted"/>
<dbReference type="Proteomes" id="UP000887540">
    <property type="component" value="Unplaced"/>
</dbReference>
<name>A0A914C8A9_9BILA</name>
<dbReference type="Pfam" id="PF02205">
    <property type="entry name" value="WH2"/>
    <property type="match status" value="2"/>
</dbReference>
<keyword evidence="3" id="KW-1185">Reference proteome</keyword>
<evidence type="ECO:0000313" key="4">
    <source>
        <dbReference type="WBParaSite" id="ACRNAN_Path_527.g1992.t1"/>
    </source>
</evidence>
<dbReference type="SMART" id="SM00246">
    <property type="entry name" value="WH2"/>
    <property type="match status" value="2"/>
</dbReference>
<feature type="region of interest" description="Disordered" evidence="1">
    <location>
        <begin position="124"/>
        <end position="205"/>
    </location>
</feature>
<feature type="compositionally biased region" description="Low complexity" evidence="1">
    <location>
        <begin position="163"/>
        <end position="175"/>
    </location>
</feature>
<dbReference type="InterPro" id="IPR003124">
    <property type="entry name" value="WH2_dom"/>
</dbReference>
<dbReference type="CDD" id="cd21762">
    <property type="entry name" value="WH2"/>
    <property type="match status" value="1"/>
</dbReference>
<dbReference type="AlphaFoldDB" id="A0A914C8A9"/>
<evidence type="ECO:0000313" key="3">
    <source>
        <dbReference type="Proteomes" id="UP000887540"/>
    </source>
</evidence>
<sequence length="205" mass="22811">MEEIRIGPKRKLRTYYQSHESLAPESKFSKKSELNELIVPPTNVPQAPPPPPPRELSRDVAKLVLSNDRSDLMKEIRKGAKLKPAVPAAPPPPPASLLQNPETANVVLNGDRATLMGDIRKFGQTILKPKTPNNNPEEDSFKQQIHARRRGISSSTDDDENQENVVSNNNNDVSVLSPIDRVKQMPKLLNSNASSKNPSDDEDWK</sequence>
<evidence type="ECO:0000256" key="1">
    <source>
        <dbReference type="SAM" id="MobiDB-lite"/>
    </source>
</evidence>
<feature type="region of interest" description="Disordered" evidence="1">
    <location>
        <begin position="81"/>
        <end position="100"/>
    </location>
</feature>
<dbReference type="PROSITE" id="PS51082">
    <property type="entry name" value="WH2"/>
    <property type="match status" value="1"/>
</dbReference>
<dbReference type="WBParaSite" id="ACRNAN_Path_527.g1992.t1">
    <property type="protein sequence ID" value="ACRNAN_Path_527.g1992.t1"/>
    <property type="gene ID" value="ACRNAN_Path_527.g1992"/>
</dbReference>
<dbReference type="GO" id="GO:0003779">
    <property type="term" value="F:actin binding"/>
    <property type="evidence" value="ECO:0007669"/>
    <property type="project" value="InterPro"/>
</dbReference>